<evidence type="ECO:0000256" key="4">
    <source>
        <dbReference type="ARBA" id="ARBA00022692"/>
    </source>
</evidence>
<gene>
    <name evidence="9" type="ORF">CO003_01625</name>
</gene>
<feature type="transmembrane region" description="Helical" evidence="7">
    <location>
        <begin position="108"/>
        <end position="126"/>
    </location>
</feature>
<evidence type="ECO:0000256" key="6">
    <source>
        <dbReference type="ARBA" id="ARBA00023136"/>
    </source>
</evidence>
<dbReference type="EMBL" id="PFGW01000033">
    <property type="protein sequence ID" value="PIW74647.1"/>
    <property type="molecule type" value="Genomic_DNA"/>
</dbReference>
<keyword evidence="3" id="KW-0808">Transferase</keyword>
<evidence type="ECO:0000313" key="9">
    <source>
        <dbReference type="EMBL" id="PIW74647.1"/>
    </source>
</evidence>
<evidence type="ECO:0000256" key="1">
    <source>
        <dbReference type="ARBA" id="ARBA00004141"/>
    </source>
</evidence>
<dbReference type="PANTHER" id="PTHR30576:SF0">
    <property type="entry name" value="UNDECAPRENYL-PHOSPHATE N-ACETYLGALACTOSAMINYL 1-PHOSPHATE TRANSFERASE-RELATED"/>
    <property type="match status" value="1"/>
</dbReference>
<dbReference type="Pfam" id="PF02397">
    <property type="entry name" value="Bac_transf"/>
    <property type="match status" value="1"/>
</dbReference>
<dbReference type="InterPro" id="IPR003362">
    <property type="entry name" value="Bact_transf"/>
</dbReference>
<feature type="transmembrane region" description="Helical" evidence="7">
    <location>
        <begin position="43"/>
        <end position="62"/>
    </location>
</feature>
<dbReference type="InterPro" id="IPR017475">
    <property type="entry name" value="EPS_sugar_tfrase"/>
</dbReference>
<comment type="similarity">
    <text evidence="2">Belongs to the bacterial sugar transferase family.</text>
</comment>
<reference evidence="10" key="1">
    <citation type="submission" date="2017-09" db="EMBL/GenBank/DDBJ databases">
        <title>Depth-based differentiation of microbial function through sediment-hosted aquifers and enrichment of novel symbionts in the deep terrestrial subsurface.</title>
        <authorList>
            <person name="Probst A.J."/>
            <person name="Ladd B."/>
            <person name="Jarett J.K."/>
            <person name="Geller-Mcgrath D.E."/>
            <person name="Sieber C.M.K."/>
            <person name="Emerson J.B."/>
            <person name="Anantharaman K."/>
            <person name="Thomas B.C."/>
            <person name="Malmstrom R."/>
            <person name="Stieglmeier M."/>
            <person name="Klingl A."/>
            <person name="Woyke T."/>
            <person name="Ryan C.M."/>
            <person name="Banfield J.F."/>
        </authorList>
    </citation>
    <scope>NUCLEOTIDE SEQUENCE [LARGE SCALE GENOMIC DNA]</scope>
</reference>
<dbReference type="AlphaFoldDB" id="A0A2M7IDN8"/>
<feature type="domain" description="Bacterial sugar transferase" evidence="8">
    <location>
        <begin position="258"/>
        <end position="446"/>
    </location>
</feature>
<evidence type="ECO:0000256" key="7">
    <source>
        <dbReference type="SAM" id="Phobius"/>
    </source>
</evidence>
<keyword evidence="6 7" id="KW-0472">Membrane</keyword>
<feature type="transmembrane region" description="Helical" evidence="7">
    <location>
        <begin position="83"/>
        <end position="102"/>
    </location>
</feature>
<comment type="subcellular location">
    <subcellularLocation>
        <location evidence="1">Membrane</location>
        <topology evidence="1">Multi-pass membrane protein</topology>
    </subcellularLocation>
</comment>
<sequence length="451" mass="52292">MTVPSIKRVFLISGDIIVFYLSLWLTLFIRYGNNFDYQKWERHFWSFTIIYLLWLIVFYIAGFYELTIARNDLRFYSTLSRGLLINFALAIAFFYFIPYFGITPKTNLFLDLAILAVLFSGWRQLYNYLLTSSTLTDNVLIIGKNKEIDQIQKVVKENPQLGYQIIKQIRVEDIKTPFDILEMVTQKNIKTIITAIDPHHDAKLVRSLYQCLPLKIGFSDLPSFYERVLGKVPVSSIGEVWFLENLTENQKNFYEVIKRVLDLTSALVFGIVSLVFYPFVILAVKTNSPGPIFIKQRRIGHDGQIFTLYKFRTMYATAKDGSSEPGGKPIYAKINDPRITGIGKFLRKTRLDELPQLLNVLIGQMSFIGPRPERIEFVQQCEKETPYYQIRHIVRPGLTGWAQINFRYGASVEDSIEKLQYELYYIKHRSFILDLGILLKTIAIILKGGGR</sequence>
<name>A0A2M7IDN8_9BACT</name>
<evidence type="ECO:0000313" key="10">
    <source>
        <dbReference type="Proteomes" id="UP000231673"/>
    </source>
</evidence>
<dbReference type="GO" id="GO:0016020">
    <property type="term" value="C:membrane"/>
    <property type="evidence" value="ECO:0007669"/>
    <property type="project" value="UniProtKB-SubCell"/>
</dbReference>
<dbReference type="Gene3D" id="3.40.50.720">
    <property type="entry name" value="NAD(P)-binding Rossmann-like Domain"/>
    <property type="match status" value="1"/>
</dbReference>
<keyword evidence="4 7" id="KW-0812">Transmembrane</keyword>
<evidence type="ECO:0000256" key="5">
    <source>
        <dbReference type="ARBA" id="ARBA00022989"/>
    </source>
</evidence>
<evidence type="ECO:0000256" key="3">
    <source>
        <dbReference type="ARBA" id="ARBA00022679"/>
    </source>
</evidence>
<dbReference type="NCBIfam" id="TIGR03025">
    <property type="entry name" value="EPS_sugtrans"/>
    <property type="match status" value="1"/>
</dbReference>
<dbReference type="PANTHER" id="PTHR30576">
    <property type="entry name" value="COLANIC BIOSYNTHESIS UDP-GLUCOSE LIPID CARRIER TRANSFERASE"/>
    <property type="match status" value="1"/>
</dbReference>
<keyword evidence="5 7" id="KW-1133">Transmembrane helix</keyword>
<dbReference type="GO" id="GO:0016780">
    <property type="term" value="F:phosphotransferase activity, for other substituted phosphate groups"/>
    <property type="evidence" value="ECO:0007669"/>
    <property type="project" value="TreeGrafter"/>
</dbReference>
<accession>A0A2M7IDN8</accession>
<protein>
    <recommendedName>
        <fullName evidence="8">Bacterial sugar transferase domain-containing protein</fullName>
    </recommendedName>
</protein>
<proteinExistence type="inferred from homology"/>
<organism evidence="9 10">
    <name type="scientific">Candidatus Portnoybacteria bacterium CG_4_8_14_3_um_filter_44_15</name>
    <dbReference type="NCBI Taxonomy" id="1974803"/>
    <lineage>
        <taxon>Bacteria</taxon>
        <taxon>Candidatus Portnoyibacteriota</taxon>
    </lineage>
</organism>
<evidence type="ECO:0000259" key="8">
    <source>
        <dbReference type="Pfam" id="PF02397"/>
    </source>
</evidence>
<feature type="transmembrane region" description="Helical" evidence="7">
    <location>
        <begin position="260"/>
        <end position="284"/>
    </location>
</feature>
<evidence type="ECO:0000256" key="2">
    <source>
        <dbReference type="ARBA" id="ARBA00006464"/>
    </source>
</evidence>
<comment type="caution">
    <text evidence="9">The sequence shown here is derived from an EMBL/GenBank/DDBJ whole genome shotgun (WGS) entry which is preliminary data.</text>
</comment>
<dbReference type="Proteomes" id="UP000231673">
    <property type="component" value="Unassembled WGS sequence"/>
</dbReference>
<feature type="transmembrane region" description="Helical" evidence="7">
    <location>
        <begin position="9"/>
        <end position="31"/>
    </location>
</feature>